<dbReference type="InterPro" id="IPR032675">
    <property type="entry name" value="LRR_dom_sf"/>
</dbReference>
<keyword evidence="2" id="KW-1185">Reference proteome</keyword>
<dbReference type="GeneID" id="28981330"/>
<evidence type="ECO:0000313" key="1">
    <source>
        <dbReference type="EMBL" id="KLT44362.1"/>
    </source>
</evidence>
<accession>A0A0J0XTE2</accession>
<evidence type="ECO:0000313" key="2">
    <source>
        <dbReference type="Proteomes" id="UP000053611"/>
    </source>
</evidence>
<sequence>MDDEHRSYSDALPEYHAQPRPLGLDRIFERAAHWHQRGPSAPLHPPSPPPSAAHLTLPLPDAHEISPLAGLFTYPDLVPEVLAHLSHPRDLAVGARVCREWARVCRRRLYRDIWVRPWEDAPKRKLLRLFETLSEHPELCESVASLDIRFFPLDLQGESRSLLGNMILEALRRMRNLSRLVWTRDRSLSTDLFEVITRLPCLEHLEISGHSTRLFDPSLLGHMPALRHLRIMMPDPTFRSVLPAIAKELDRRTNGGLWGLALICRSFNFINDALLHELAPYLGQLKRLQLVGHTKVTRAGVYAVLEEARGLEELVLDAAPHSDLVDLTEAPPLPSLSTFSLSFPAPPKQAELVAEDMPLFRRMPLRALELNLTAAAVGERRQRVLSRSALLALQSRVDFASLTRLALLDLLIDAEELRAILAAAPLLEELYVCLASPSALKCSGFEHSRLRIFHANAPESARPSREQLADVAACMPVVEQVGSMNRVYEVQRYHEKGQRVVELARWSQITTPGYFLVWR</sequence>
<dbReference type="SUPFAM" id="SSF52047">
    <property type="entry name" value="RNI-like"/>
    <property type="match status" value="1"/>
</dbReference>
<dbReference type="Proteomes" id="UP000053611">
    <property type="component" value="Unassembled WGS sequence"/>
</dbReference>
<organism evidence="1 2">
    <name type="scientific">Cutaneotrichosporon oleaginosum</name>
    <dbReference type="NCBI Taxonomy" id="879819"/>
    <lineage>
        <taxon>Eukaryota</taxon>
        <taxon>Fungi</taxon>
        <taxon>Dikarya</taxon>
        <taxon>Basidiomycota</taxon>
        <taxon>Agaricomycotina</taxon>
        <taxon>Tremellomycetes</taxon>
        <taxon>Trichosporonales</taxon>
        <taxon>Trichosporonaceae</taxon>
        <taxon>Cutaneotrichosporon</taxon>
    </lineage>
</organism>
<proteinExistence type="predicted"/>
<name>A0A0J0XTE2_9TREE</name>
<dbReference type="PANTHER" id="PTHR38926">
    <property type="entry name" value="F-BOX DOMAIN CONTAINING PROTEIN, EXPRESSED"/>
    <property type="match status" value="1"/>
</dbReference>
<feature type="non-terminal residue" evidence="1">
    <location>
        <position position="519"/>
    </location>
</feature>
<dbReference type="AlphaFoldDB" id="A0A0J0XTE2"/>
<dbReference type="Gene3D" id="3.80.10.10">
    <property type="entry name" value="Ribonuclease Inhibitor"/>
    <property type="match status" value="1"/>
</dbReference>
<dbReference type="STRING" id="879819.A0A0J0XTE2"/>
<dbReference type="OrthoDB" id="2585512at2759"/>
<protein>
    <recommendedName>
        <fullName evidence="3">F-box domain-containing protein</fullName>
    </recommendedName>
</protein>
<dbReference type="PANTHER" id="PTHR38926:SF72">
    <property type="entry name" value="IM:7136021-RELATED"/>
    <property type="match status" value="1"/>
</dbReference>
<evidence type="ECO:0008006" key="3">
    <source>
        <dbReference type="Google" id="ProtNLM"/>
    </source>
</evidence>
<reference evidence="1 2" key="1">
    <citation type="submission" date="2015-03" db="EMBL/GenBank/DDBJ databases">
        <title>Genomics and transcriptomics of the oil-accumulating basidiomycete yeast T. oleaginosus allow insights into substrate utilization and the diverse evolutionary trajectories of mating systems in fungi.</title>
        <authorList>
            <consortium name="DOE Joint Genome Institute"/>
            <person name="Kourist R."/>
            <person name="Kracht O."/>
            <person name="Bracharz F."/>
            <person name="Lipzen A."/>
            <person name="Nolan M."/>
            <person name="Ohm R."/>
            <person name="Grigoriev I."/>
            <person name="Sun S."/>
            <person name="Heitman J."/>
            <person name="Bruck T."/>
            <person name="Nowrousian M."/>
        </authorList>
    </citation>
    <scope>NUCLEOTIDE SEQUENCE [LARGE SCALE GENOMIC DNA]</scope>
    <source>
        <strain evidence="1 2">IBC0246</strain>
    </source>
</reference>
<gene>
    <name evidence="1" type="ORF">CC85DRAFT_257028</name>
</gene>
<dbReference type="EMBL" id="KQ087187">
    <property type="protein sequence ID" value="KLT44362.1"/>
    <property type="molecule type" value="Genomic_DNA"/>
</dbReference>